<feature type="compositionally biased region" description="Basic residues" evidence="1">
    <location>
        <begin position="123"/>
        <end position="132"/>
    </location>
</feature>
<gene>
    <name evidence="2" type="ORF">DFH94DRAFT_461462</name>
</gene>
<dbReference type="AlphaFoldDB" id="A0A9P5MVT3"/>
<evidence type="ECO:0000313" key="2">
    <source>
        <dbReference type="EMBL" id="KAF8480126.1"/>
    </source>
</evidence>
<evidence type="ECO:0000256" key="1">
    <source>
        <dbReference type="SAM" id="MobiDB-lite"/>
    </source>
</evidence>
<keyword evidence="3" id="KW-1185">Reference proteome</keyword>
<dbReference type="EMBL" id="WHVB01000008">
    <property type="protein sequence ID" value="KAF8480126.1"/>
    <property type="molecule type" value="Genomic_DNA"/>
</dbReference>
<reference evidence="2" key="2">
    <citation type="journal article" date="2020" name="Nat. Commun.">
        <title>Large-scale genome sequencing of mycorrhizal fungi provides insights into the early evolution of symbiotic traits.</title>
        <authorList>
            <person name="Miyauchi S."/>
            <person name="Kiss E."/>
            <person name="Kuo A."/>
            <person name="Drula E."/>
            <person name="Kohler A."/>
            <person name="Sanchez-Garcia M."/>
            <person name="Morin E."/>
            <person name="Andreopoulos B."/>
            <person name="Barry K.W."/>
            <person name="Bonito G."/>
            <person name="Buee M."/>
            <person name="Carver A."/>
            <person name="Chen C."/>
            <person name="Cichocki N."/>
            <person name="Clum A."/>
            <person name="Culley D."/>
            <person name="Crous P.W."/>
            <person name="Fauchery L."/>
            <person name="Girlanda M."/>
            <person name="Hayes R.D."/>
            <person name="Keri Z."/>
            <person name="LaButti K."/>
            <person name="Lipzen A."/>
            <person name="Lombard V."/>
            <person name="Magnuson J."/>
            <person name="Maillard F."/>
            <person name="Murat C."/>
            <person name="Nolan M."/>
            <person name="Ohm R.A."/>
            <person name="Pangilinan J."/>
            <person name="Pereira M.F."/>
            <person name="Perotto S."/>
            <person name="Peter M."/>
            <person name="Pfister S."/>
            <person name="Riley R."/>
            <person name="Sitrit Y."/>
            <person name="Stielow J.B."/>
            <person name="Szollosi G."/>
            <person name="Zifcakova L."/>
            <person name="Stursova M."/>
            <person name="Spatafora J.W."/>
            <person name="Tedersoo L."/>
            <person name="Vaario L.M."/>
            <person name="Yamada A."/>
            <person name="Yan M."/>
            <person name="Wang P."/>
            <person name="Xu J."/>
            <person name="Bruns T."/>
            <person name="Baldrian P."/>
            <person name="Vilgalys R."/>
            <person name="Dunand C."/>
            <person name="Henrissat B."/>
            <person name="Grigoriev I.V."/>
            <person name="Hibbett D."/>
            <person name="Nagy L.G."/>
            <person name="Martin F.M."/>
        </authorList>
    </citation>
    <scope>NUCLEOTIDE SEQUENCE</scope>
    <source>
        <strain evidence="2">Prilba</strain>
    </source>
</reference>
<sequence length="171" mass="19219">MLCEGRKSIACKRPRHLVFRSDRAVTPSSTGQGISLFRFSLLSSSSSPFFRRIWNLDITGEDLSSELKDSPGSSEEYRTTGAKSQKRSRNSARPVGAQVRLGKLVRRRGRPRPQPCSDGSRCLHARARKSPPQRRESLQASFSLLPWLPEEVAKRRHLCMWGVNAAATEKI</sequence>
<organism evidence="2 3">
    <name type="scientific">Russula ochroleuca</name>
    <dbReference type="NCBI Taxonomy" id="152965"/>
    <lineage>
        <taxon>Eukaryota</taxon>
        <taxon>Fungi</taxon>
        <taxon>Dikarya</taxon>
        <taxon>Basidiomycota</taxon>
        <taxon>Agaricomycotina</taxon>
        <taxon>Agaricomycetes</taxon>
        <taxon>Russulales</taxon>
        <taxon>Russulaceae</taxon>
        <taxon>Russula</taxon>
    </lineage>
</organism>
<protein>
    <submittedName>
        <fullName evidence="2">Uncharacterized protein</fullName>
    </submittedName>
</protein>
<reference evidence="2" key="1">
    <citation type="submission" date="2019-10" db="EMBL/GenBank/DDBJ databases">
        <authorList>
            <consortium name="DOE Joint Genome Institute"/>
            <person name="Kuo A."/>
            <person name="Miyauchi S."/>
            <person name="Kiss E."/>
            <person name="Drula E."/>
            <person name="Kohler A."/>
            <person name="Sanchez-Garcia M."/>
            <person name="Andreopoulos B."/>
            <person name="Barry K.W."/>
            <person name="Bonito G."/>
            <person name="Buee M."/>
            <person name="Carver A."/>
            <person name="Chen C."/>
            <person name="Cichocki N."/>
            <person name="Clum A."/>
            <person name="Culley D."/>
            <person name="Crous P.W."/>
            <person name="Fauchery L."/>
            <person name="Girlanda M."/>
            <person name="Hayes R."/>
            <person name="Keri Z."/>
            <person name="LaButti K."/>
            <person name="Lipzen A."/>
            <person name="Lombard V."/>
            <person name="Magnuson J."/>
            <person name="Maillard F."/>
            <person name="Morin E."/>
            <person name="Murat C."/>
            <person name="Nolan M."/>
            <person name="Ohm R."/>
            <person name="Pangilinan J."/>
            <person name="Pereira M."/>
            <person name="Perotto S."/>
            <person name="Peter M."/>
            <person name="Riley R."/>
            <person name="Sitrit Y."/>
            <person name="Stielow B."/>
            <person name="Szollosi G."/>
            <person name="Zifcakova L."/>
            <person name="Stursova M."/>
            <person name="Spatafora J.W."/>
            <person name="Tedersoo L."/>
            <person name="Vaario L.-M."/>
            <person name="Yamada A."/>
            <person name="Yan M."/>
            <person name="Wang P."/>
            <person name="Xu J."/>
            <person name="Bruns T."/>
            <person name="Baldrian P."/>
            <person name="Vilgalys R."/>
            <person name="Henrissat B."/>
            <person name="Grigoriev I.V."/>
            <person name="Hibbett D."/>
            <person name="Nagy L.G."/>
            <person name="Martin F.M."/>
        </authorList>
    </citation>
    <scope>NUCLEOTIDE SEQUENCE</scope>
    <source>
        <strain evidence="2">Prilba</strain>
    </source>
</reference>
<name>A0A9P5MVT3_9AGAM</name>
<comment type="caution">
    <text evidence="2">The sequence shown here is derived from an EMBL/GenBank/DDBJ whole genome shotgun (WGS) entry which is preliminary data.</text>
</comment>
<proteinExistence type="predicted"/>
<dbReference type="Proteomes" id="UP000759537">
    <property type="component" value="Unassembled WGS sequence"/>
</dbReference>
<evidence type="ECO:0000313" key="3">
    <source>
        <dbReference type="Proteomes" id="UP000759537"/>
    </source>
</evidence>
<feature type="region of interest" description="Disordered" evidence="1">
    <location>
        <begin position="64"/>
        <end position="137"/>
    </location>
</feature>
<accession>A0A9P5MVT3</accession>